<keyword evidence="1" id="KW-0808">Transferase</keyword>
<dbReference type="PANTHER" id="PTHR44068">
    <property type="entry name" value="ZGC:194242"/>
    <property type="match status" value="1"/>
</dbReference>
<evidence type="ECO:0000313" key="3">
    <source>
        <dbReference type="EMBL" id="SVD82659.1"/>
    </source>
</evidence>
<feature type="domain" description="Methyltransferase" evidence="2">
    <location>
        <begin position="65"/>
        <end position="158"/>
    </location>
</feature>
<feature type="non-terminal residue" evidence="3">
    <location>
        <position position="220"/>
    </location>
</feature>
<dbReference type="SUPFAM" id="SSF53335">
    <property type="entry name" value="S-adenosyl-L-methionine-dependent methyltransferases"/>
    <property type="match status" value="1"/>
</dbReference>
<reference evidence="3" key="1">
    <citation type="submission" date="2018-05" db="EMBL/GenBank/DDBJ databases">
        <authorList>
            <person name="Lanie J.A."/>
            <person name="Ng W.-L."/>
            <person name="Kazmierczak K.M."/>
            <person name="Andrzejewski T.M."/>
            <person name="Davidsen T.M."/>
            <person name="Wayne K.J."/>
            <person name="Tettelin H."/>
            <person name="Glass J.I."/>
            <person name="Rusch D."/>
            <person name="Podicherti R."/>
            <person name="Tsui H.-C.T."/>
            <person name="Winkler M.E."/>
        </authorList>
    </citation>
    <scope>NUCLEOTIDE SEQUENCE</scope>
</reference>
<dbReference type="CDD" id="cd02440">
    <property type="entry name" value="AdoMet_MTases"/>
    <property type="match status" value="1"/>
</dbReference>
<evidence type="ECO:0000256" key="1">
    <source>
        <dbReference type="ARBA" id="ARBA00022679"/>
    </source>
</evidence>
<dbReference type="AlphaFoldDB" id="A0A382YI46"/>
<dbReference type="InterPro" id="IPR041698">
    <property type="entry name" value="Methyltransf_25"/>
</dbReference>
<dbReference type="InterPro" id="IPR029063">
    <property type="entry name" value="SAM-dependent_MTases_sf"/>
</dbReference>
<dbReference type="PANTHER" id="PTHR44068:SF1">
    <property type="entry name" value="HYPOTHETICAL LOC100005854"/>
    <property type="match status" value="1"/>
</dbReference>
<organism evidence="3">
    <name type="scientific">marine metagenome</name>
    <dbReference type="NCBI Taxonomy" id="408172"/>
    <lineage>
        <taxon>unclassified sequences</taxon>
        <taxon>metagenomes</taxon>
        <taxon>ecological metagenomes</taxon>
    </lineage>
</organism>
<dbReference type="GO" id="GO:0016126">
    <property type="term" value="P:sterol biosynthetic process"/>
    <property type="evidence" value="ECO:0007669"/>
    <property type="project" value="TreeGrafter"/>
</dbReference>
<gene>
    <name evidence="3" type="ORF">METZ01_LOCUS435513</name>
</gene>
<dbReference type="Gene3D" id="3.40.50.150">
    <property type="entry name" value="Vaccinia Virus protein VP39"/>
    <property type="match status" value="1"/>
</dbReference>
<dbReference type="EMBL" id="UINC01175832">
    <property type="protein sequence ID" value="SVD82659.1"/>
    <property type="molecule type" value="Genomic_DNA"/>
</dbReference>
<dbReference type="InterPro" id="IPR050447">
    <property type="entry name" value="Erg6_SMT_methyltransf"/>
</dbReference>
<proteinExistence type="predicted"/>
<name>A0A382YI46_9ZZZZ</name>
<dbReference type="GO" id="GO:0003838">
    <property type="term" value="F:sterol 24-C-methyltransferase activity"/>
    <property type="evidence" value="ECO:0007669"/>
    <property type="project" value="TreeGrafter"/>
</dbReference>
<sequence>MKNLNIDKKSLDQVYDFWNEESCGEIYAKGTSLSAQYESEMAKRYELEPYIKDFAQFDSFKNLDVLEIGVGMGTDHSSIAYALPKNLWGVDLTERAIDHTKARFSLLGLKSNVTVDNAESLSFKSNQFDAVYSWGVLHHSINTEKCFDEVYRVLKPGGTAKIMIYHKYSPIGLMLWLRYGLFKFKSLKSIYSDHLESPGTKCYSLEEARGLTAKFANVDL</sequence>
<protein>
    <recommendedName>
        <fullName evidence="2">Methyltransferase domain-containing protein</fullName>
    </recommendedName>
</protein>
<evidence type="ECO:0000259" key="2">
    <source>
        <dbReference type="Pfam" id="PF13649"/>
    </source>
</evidence>
<accession>A0A382YI46</accession>
<dbReference type="GO" id="GO:0005783">
    <property type="term" value="C:endoplasmic reticulum"/>
    <property type="evidence" value="ECO:0007669"/>
    <property type="project" value="TreeGrafter"/>
</dbReference>
<dbReference type="Pfam" id="PF13649">
    <property type="entry name" value="Methyltransf_25"/>
    <property type="match status" value="1"/>
</dbReference>